<feature type="compositionally biased region" description="Polar residues" evidence="1">
    <location>
        <begin position="707"/>
        <end position="719"/>
    </location>
</feature>
<evidence type="ECO:0000313" key="2">
    <source>
        <dbReference type="EMBL" id="KAF9531739.1"/>
    </source>
</evidence>
<dbReference type="PRINTS" id="PR01217">
    <property type="entry name" value="PRICHEXTENSN"/>
</dbReference>
<proteinExistence type="predicted"/>
<protein>
    <submittedName>
        <fullName evidence="2">Uncharacterized protein</fullName>
    </submittedName>
</protein>
<feature type="compositionally biased region" description="Low complexity" evidence="1">
    <location>
        <begin position="732"/>
        <end position="754"/>
    </location>
</feature>
<feature type="compositionally biased region" description="Polar residues" evidence="1">
    <location>
        <begin position="772"/>
        <end position="785"/>
    </location>
</feature>
<feature type="compositionally biased region" description="Acidic residues" evidence="1">
    <location>
        <begin position="215"/>
        <end position="225"/>
    </location>
</feature>
<feature type="compositionally biased region" description="Pro residues" evidence="1">
    <location>
        <begin position="755"/>
        <end position="767"/>
    </location>
</feature>
<feature type="region of interest" description="Disordered" evidence="1">
    <location>
        <begin position="397"/>
        <end position="447"/>
    </location>
</feature>
<accession>A0A9P6JTF0</accession>
<dbReference type="EMBL" id="MU157834">
    <property type="protein sequence ID" value="KAF9531739.1"/>
    <property type="molecule type" value="Genomic_DNA"/>
</dbReference>
<reference evidence="2" key="1">
    <citation type="submission" date="2020-11" db="EMBL/GenBank/DDBJ databases">
        <authorList>
            <consortium name="DOE Joint Genome Institute"/>
            <person name="Ahrendt S."/>
            <person name="Riley R."/>
            <person name="Andreopoulos W."/>
            <person name="Labutti K."/>
            <person name="Pangilinan J."/>
            <person name="Ruiz-Duenas F.J."/>
            <person name="Barrasa J.M."/>
            <person name="Sanchez-Garcia M."/>
            <person name="Camarero S."/>
            <person name="Miyauchi S."/>
            <person name="Serrano A."/>
            <person name="Linde D."/>
            <person name="Babiker R."/>
            <person name="Drula E."/>
            <person name="Ayuso-Fernandez I."/>
            <person name="Pacheco R."/>
            <person name="Padilla G."/>
            <person name="Ferreira P."/>
            <person name="Barriuso J."/>
            <person name="Kellner H."/>
            <person name="Castanera R."/>
            <person name="Alfaro M."/>
            <person name="Ramirez L."/>
            <person name="Pisabarro A.G."/>
            <person name="Kuo A."/>
            <person name="Tritt A."/>
            <person name="Lipzen A."/>
            <person name="He G."/>
            <person name="Yan M."/>
            <person name="Ng V."/>
            <person name="Cullen D."/>
            <person name="Martin F."/>
            <person name="Rosso M.-N."/>
            <person name="Henrissat B."/>
            <person name="Hibbett D."/>
            <person name="Martinez A.T."/>
            <person name="Grigoriev I.V."/>
        </authorList>
    </citation>
    <scope>NUCLEOTIDE SEQUENCE</scope>
    <source>
        <strain evidence="2">CBS 506.95</strain>
    </source>
</reference>
<dbReference type="OrthoDB" id="3262497at2759"/>
<feature type="region of interest" description="Disordered" evidence="1">
    <location>
        <begin position="519"/>
        <end position="822"/>
    </location>
</feature>
<feature type="region of interest" description="Disordered" evidence="1">
    <location>
        <begin position="1011"/>
        <end position="1057"/>
    </location>
</feature>
<evidence type="ECO:0000313" key="3">
    <source>
        <dbReference type="Proteomes" id="UP000807306"/>
    </source>
</evidence>
<feature type="compositionally biased region" description="Polar residues" evidence="1">
    <location>
        <begin position="883"/>
        <end position="899"/>
    </location>
</feature>
<feature type="compositionally biased region" description="Basic and acidic residues" evidence="1">
    <location>
        <begin position="226"/>
        <end position="238"/>
    </location>
</feature>
<organism evidence="2 3">
    <name type="scientific">Crepidotus variabilis</name>
    <dbReference type="NCBI Taxonomy" id="179855"/>
    <lineage>
        <taxon>Eukaryota</taxon>
        <taxon>Fungi</taxon>
        <taxon>Dikarya</taxon>
        <taxon>Basidiomycota</taxon>
        <taxon>Agaricomycotina</taxon>
        <taxon>Agaricomycetes</taxon>
        <taxon>Agaricomycetidae</taxon>
        <taxon>Agaricales</taxon>
        <taxon>Agaricineae</taxon>
        <taxon>Crepidotaceae</taxon>
        <taxon>Crepidotus</taxon>
    </lineage>
</organism>
<dbReference type="Proteomes" id="UP000807306">
    <property type="component" value="Unassembled WGS sequence"/>
</dbReference>
<feature type="compositionally biased region" description="Polar residues" evidence="1">
    <location>
        <begin position="1019"/>
        <end position="1050"/>
    </location>
</feature>
<feature type="compositionally biased region" description="Polar residues" evidence="1">
    <location>
        <begin position="405"/>
        <end position="415"/>
    </location>
</feature>
<feature type="region of interest" description="Disordered" evidence="1">
    <location>
        <begin position="850"/>
        <end position="899"/>
    </location>
</feature>
<feature type="region of interest" description="Disordered" evidence="1">
    <location>
        <begin position="1"/>
        <end position="238"/>
    </location>
</feature>
<name>A0A9P6JTF0_9AGAR</name>
<feature type="compositionally biased region" description="Pro residues" evidence="1">
    <location>
        <begin position="543"/>
        <end position="587"/>
    </location>
</feature>
<feature type="compositionally biased region" description="Polar residues" evidence="1">
    <location>
        <begin position="810"/>
        <end position="822"/>
    </location>
</feature>
<feature type="compositionally biased region" description="Polar residues" evidence="1">
    <location>
        <begin position="423"/>
        <end position="443"/>
    </location>
</feature>
<dbReference type="AlphaFoldDB" id="A0A9P6JTF0"/>
<comment type="caution">
    <text evidence="2">The sequence shown here is derived from an EMBL/GenBank/DDBJ whole genome shotgun (WGS) entry which is preliminary data.</text>
</comment>
<sequence length="1057" mass="110404">MDDPWANAWGESSKSVLPEPSSDWSAPSVSALHGDREDDLSNPSWPKETITHWAADDVGDTSIWGGNEAASSSSTSVWNPGPSTFDKISLGGESYPDLSTASPHVNAKTEDPTTVNDRSATPSPSSPSDDELETETSPQALDYRTLTPPSHVPPPISIPPAEDPDGFGSFATASTEEAPTWTLSKPSFQIASADAATWGGGWEDPGSASAKSEQSEDSENEEDEWEAARRQKEMQDKHVPPELLASILEKMNDLSNTLWPDKESGVDELDKARHIDFESLGLQSAAQKLIPEDLVLPMNGAFTKTFTSKQLSESLKLTRHSFIAKSSPMAMYMLSKGSTSWEASIKARAAIAPEDVTPAGWKIVEQAPIESSAEDGKKKAGFFSFFGRKAATASVDSIKRPGSPASISGVSSIRTGASPRPSVDSNLSSIAPSTPVTGRTTPSVPVPEANPIAFQISESKSISAISPLSETSADGFQSETIPPSAVSRFLGRFSGKSRRSASRDSLALSTDDIEFLAEVPTASPSNDVGNGPDLDALSLMLKAPPPPLTTTLPPPLPPPPKPAQLPRIAPPPPAPATSPPLAAPTPKPVTLSVPTPPPPILSMTINDDFEDFWEAPASRPPSLPSNDPFSFFDAPPTNPPLPRNSIPQITPVPAPVNTLTSNDDDGDWAPFDVPAPQPTKPIAPMTRTPVTKQSPPTQVKRSFVPIMNSSRSSTPVNAKSSSTFSLPPPPTFTQSRSATSGHSAGAGHAPVIAPLAPPPSASRPPSIPLVNLASSNPTALSSSVSAPAVNHIEDDDDFADFLSSPPAGPSQIQPTSFVDFTTPTPARVQHASTSTYPVSAGSANNSSDNFGFLDSAPSPSVQKQTLTSSSSSLATGRKMSLPGINSTAKPSLPSMKTSSGHVRKVSREADHARTQSLLDSAAARGRWLAPPSPIPEALSPPPDSGCLSPPKASGFDGASTMQAQQAHAVASIASKSNGNGAMLKPPPAWNFPAPPSMNAAAFSIKNTLATSATPPPQALPSSFLQPTPSLTPISAPSQTNTRSGGLSAQDLSFFEGL</sequence>
<feature type="compositionally biased region" description="Low complexity" evidence="1">
    <location>
        <begin position="117"/>
        <end position="127"/>
    </location>
</feature>
<feature type="compositionally biased region" description="Polar residues" evidence="1">
    <location>
        <begin position="171"/>
        <end position="190"/>
    </location>
</feature>
<feature type="compositionally biased region" description="Polar residues" evidence="1">
    <location>
        <begin position="69"/>
        <end position="82"/>
    </location>
</feature>
<evidence type="ECO:0000256" key="1">
    <source>
        <dbReference type="SAM" id="MobiDB-lite"/>
    </source>
</evidence>
<feature type="compositionally biased region" description="Polar residues" evidence="1">
    <location>
        <begin position="688"/>
        <end position="700"/>
    </location>
</feature>
<gene>
    <name evidence="2" type="ORF">CPB83DRAFT_904376</name>
</gene>
<keyword evidence="3" id="KW-1185">Reference proteome</keyword>